<dbReference type="Proteomes" id="UP000000343">
    <property type="component" value="Plasmid pACIX902"/>
</dbReference>
<evidence type="ECO:0000313" key="3">
    <source>
        <dbReference type="Proteomes" id="UP000000343"/>
    </source>
</evidence>
<dbReference type="KEGG" id="acm:AciX9_3792"/>
<gene>
    <name evidence="2" type="ordered locus">AciX9_3792</name>
</gene>
<evidence type="ECO:0008006" key="4">
    <source>
        <dbReference type="Google" id="ProtNLM"/>
    </source>
</evidence>
<keyword evidence="2" id="KW-0614">Plasmid</keyword>
<evidence type="ECO:0000313" key="2">
    <source>
        <dbReference type="EMBL" id="ADW71078.1"/>
    </source>
</evidence>
<proteinExistence type="predicted"/>
<keyword evidence="3" id="KW-1185">Reference proteome</keyword>
<dbReference type="SUPFAM" id="SSF51182">
    <property type="entry name" value="RmlC-like cupins"/>
    <property type="match status" value="1"/>
</dbReference>
<dbReference type="HOGENOM" id="CLU_1813068_0_0_0"/>
<geneLocation type="plasmid" evidence="2 3">
    <name>pACIX902</name>
</geneLocation>
<accession>E8X6W9</accession>
<feature type="signal peptide" evidence="1">
    <location>
        <begin position="1"/>
        <end position="19"/>
    </location>
</feature>
<organism evidence="3">
    <name type="scientific">Granulicella tundricola (strain ATCC BAA-1859 / DSM 23138 / MP5ACTX9)</name>
    <dbReference type="NCBI Taxonomy" id="1198114"/>
    <lineage>
        <taxon>Bacteria</taxon>
        <taxon>Pseudomonadati</taxon>
        <taxon>Acidobacteriota</taxon>
        <taxon>Terriglobia</taxon>
        <taxon>Terriglobales</taxon>
        <taxon>Acidobacteriaceae</taxon>
        <taxon>Granulicella</taxon>
    </lineage>
</organism>
<sequence>MKRLIPALALALASSFVAAQTGGITVWSKGMPPDGIKGKAEFGDHELSISHREKDGRAELHKTKADVMVIQSGTATLVSGGEVIDPVPTAPNEIQGSGIRNGTKRTVGPGDVIEIPIGVPHQFFLAPGTQITYVVVKVVKQP</sequence>
<keyword evidence="1" id="KW-0732">Signal</keyword>
<dbReference type="InterPro" id="IPR011051">
    <property type="entry name" value="RmlC_Cupin_sf"/>
</dbReference>
<dbReference type="EMBL" id="CP002482">
    <property type="protein sequence ID" value="ADW71078.1"/>
    <property type="molecule type" value="Genomic_DNA"/>
</dbReference>
<dbReference type="OrthoDB" id="117649at2"/>
<reference evidence="3" key="1">
    <citation type="submission" date="2011-01" db="EMBL/GenBank/DDBJ databases">
        <title>Complete sequence of plasmid2 of Acidobacterium sp. MP5ACTX9.</title>
        <authorList>
            <consortium name="US DOE Joint Genome Institute"/>
            <person name="Lucas S."/>
            <person name="Copeland A."/>
            <person name="Lapidus A."/>
            <person name="Cheng J.-F."/>
            <person name="Goodwin L."/>
            <person name="Pitluck S."/>
            <person name="Teshima H."/>
            <person name="Detter J.C."/>
            <person name="Han C."/>
            <person name="Tapia R."/>
            <person name="Land M."/>
            <person name="Hauser L."/>
            <person name="Kyrpides N."/>
            <person name="Ivanova N."/>
            <person name="Ovchinnikova G."/>
            <person name="Pagani I."/>
            <person name="Rawat S.R."/>
            <person name="Mannisto M."/>
            <person name="Haggblom M.M."/>
            <person name="Woyke T."/>
        </authorList>
    </citation>
    <scope>NUCLEOTIDE SEQUENCE [LARGE SCALE GENOMIC DNA]</scope>
    <source>
        <strain evidence="3">MP5ACTX9</strain>
        <plasmid evidence="3">Plasmid pACIX902</plasmid>
    </source>
</reference>
<protein>
    <recommendedName>
        <fullName evidence="4">Cupin type-1 domain-containing protein</fullName>
    </recommendedName>
</protein>
<feature type="chain" id="PRO_5003234464" description="Cupin type-1 domain-containing protein" evidence="1">
    <location>
        <begin position="20"/>
        <end position="142"/>
    </location>
</feature>
<dbReference type="InterPro" id="IPR014710">
    <property type="entry name" value="RmlC-like_jellyroll"/>
</dbReference>
<dbReference type="Gene3D" id="2.60.120.10">
    <property type="entry name" value="Jelly Rolls"/>
    <property type="match status" value="1"/>
</dbReference>
<dbReference type="AlphaFoldDB" id="E8X6W9"/>
<dbReference type="RefSeq" id="WP_013582100.1">
    <property type="nucleotide sequence ID" value="NC_015065.1"/>
</dbReference>
<name>E8X6W9_GRATM</name>
<evidence type="ECO:0000256" key="1">
    <source>
        <dbReference type="SAM" id="SignalP"/>
    </source>
</evidence>